<evidence type="ECO:0000313" key="3">
    <source>
        <dbReference type="Proteomes" id="UP000000305"/>
    </source>
</evidence>
<evidence type="ECO:0000256" key="1">
    <source>
        <dbReference type="SAM" id="SignalP"/>
    </source>
</evidence>
<dbReference type="Proteomes" id="UP000000305">
    <property type="component" value="Unassembled WGS sequence"/>
</dbReference>
<protein>
    <submittedName>
        <fullName evidence="2">Uncharacterized protein</fullName>
    </submittedName>
</protein>
<sequence>MMKMLMIKKPRHLFLVFLRLPSPAWAGYLQLPIATQRNPQQLQRDAKRNRRNGTG</sequence>
<proteinExistence type="predicted"/>
<dbReference type="HOGENOM" id="CLU_3034485_0_0_1"/>
<keyword evidence="3" id="KW-1185">Reference proteome</keyword>
<dbReference type="EMBL" id="GL732550">
    <property type="protein sequence ID" value="EFX79908.1"/>
    <property type="molecule type" value="Genomic_DNA"/>
</dbReference>
<reference evidence="2 3" key="1">
    <citation type="journal article" date="2011" name="Science">
        <title>The ecoresponsive genome of Daphnia pulex.</title>
        <authorList>
            <person name="Colbourne J.K."/>
            <person name="Pfrender M.E."/>
            <person name="Gilbert D."/>
            <person name="Thomas W.K."/>
            <person name="Tucker A."/>
            <person name="Oakley T.H."/>
            <person name="Tokishita S."/>
            <person name="Aerts A."/>
            <person name="Arnold G.J."/>
            <person name="Basu M.K."/>
            <person name="Bauer D.J."/>
            <person name="Caceres C.E."/>
            <person name="Carmel L."/>
            <person name="Casola C."/>
            <person name="Choi J.H."/>
            <person name="Detter J.C."/>
            <person name="Dong Q."/>
            <person name="Dusheyko S."/>
            <person name="Eads B.D."/>
            <person name="Frohlich T."/>
            <person name="Geiler-Samerotte K.A."/>
            <person name="Gerlach D."/>
            <person name="Hatcher P."/>
            <person name="Jogdeo S."/>
            <person name="Krijgsveld J."/>
            <person name="Kriventseva E.V."/>
            <person name="Kultz D."/>
            <person name="Laforsch C."/>
            <person name="Lindquist E."/>
            <person name="Lopez J."/>
            <person name="Manak J.R."/>
            <person name="Muller J."/>
            <person name="Pangilinan J."/>
            <person name="Patwardhan R.P."/>
            <person name="Pitluck S."/>
            <person name="Pritham E.J."/>
            <person name="Rechtsteiner A."/>
            <person name="Rho M."/>
            <person name="Rogozin I.B."/>
            <person name="Sakarya O."/>
            <person name="Salamov A."/>
            <person name="Schaack S."/>
            <person name="Shapiro H."/>
            <person name="Shiga Y."/>
            <person name="Skalitzky C."/>
            <person name="Smith Z."/>
            <person name="Souvorov A."/>
            <person name="Sung W."/>
            <person name="Tang Z."/>
            <person name="Tsuchiya D."/>
            <person name="Tu H."/>
            <person name="Vos H."/>
            <person name="Wang M."/>
            <person name="Wolf Y.I."/>
            <person name="Yamagata H."/>
            <person name="Yamada T."/>
            <person name="Ye Y."/>
            <person name="Shaw J.R."/>
            <person name="Andrews J."/>
            <person name="Crease T.J."/>
            <person name="Tang H."/>
            <person name="Lucas S.M."/>
            <person name="Robertson H.M."/>
            <person name="Bork P."/>
            <person name="Koonin E.V."/>
            <person name="Zdobnov E.M."/>
            <person name="Grigoriev I.V."/>
            <person name="Lynch M."/>
            <person name="Boore J.L."/>
        </authorList>
    </citation>
    <scope>NUCLEOTIDE SEQUENCE [LARGE SCALE GENOMIC DNA]</scope>
</reference>
<name>E9GKU3_DAPPU</name>
<feature type="chain" id="PRO_5003241101" evidence="1">
    <location>
        <begin position="27"/>
        <end position="55"/>
    </location>
</feature>
<dbReference type="InParanoid" id="E9GKU3"/>
<keyword evidence="1" id="KW-0732">Signal</keyword>
<dbReference type="KEGG" id="dpx:DAPPUDRAFT_304336"/>
<gene>
    <name evidence="2" type="ORF">DAPPUDRAFT_304336</name>
</gene>
<dbReference type="AlphaFoldDB" id="E9GKU3"/>
<evidence type="ECO:0000313" key="2">
    <source>
        <dbReference type="EMBL" id="EFX79908.1"/>
    </source>
</evidence>
<organism evidence="2 3">
    <name type="scientific">Daphnia pulex</name>
    <name type="common">Water flea</name>
    <dbReference type="NCBI Taxonomy" id="6669"/>
    <lineage>
        <taxon>Eukaryota</taxon>
        <taxon>Metazoa</taxon>
        <taxon>Ecdysozoa</taxon>
        <taxon>Arthropoda</taxon>
        <taxon>Crustacea</taxon>
        <taxon>Branchiopoda</taxon>
        <taxon>Diplostraca</taxon>
        <taxon>Cladocera</taxon>
        <taxon>Anomopoda</taxon>
        <taxon>Daphniidae</taxon>
        <taxon>Daphnia</taxon>
    </lineage>
</organism>
<accession>E9GKU3</accession>
<feature type="signal peptide" evidence="1">
    <location>
        <begin position="1"/>
        <end position="26"/>
    </location>
</feature>